<feature type="domain" description="Mandelate racemase/muconate lactonizing enzyme C-terminal" evidence="9">
    <location>
        <begin position="164"/>
        <end position="258"/>
    </location>
</feature>
<dbReference type="InterPro" id="IPR013341">
    <property type="entry name" value="Mandelate_racemase_N_dom"/>
</dbReference>
<protein>
    <recommendedName>
        <fullName evidence="4">EKC/KEOPS complex subunit CGI121</fullName>
    </recommendedName>
    <alternativeName>
        <fullName evidence="3">EKC/KEOPS complex subunit cgi121</fullName>
    </alternativeName>
</protein>
<proteinExistence type="inferred from homology"/>
<evidence type="ECO:0000313" key="10">
    <source>
        <dbReference type="EMBL" id="KAB5593246.1"/>
    </source>
</evidence>
<evidence type="ECO:0000256" key="3">
    <source>
        <dbReference type="ARBA" id="ARBA00015316"/>
    </source>
</evidence>
<dbReference type="InterPro" id="IPR029065">
    <property type="entry name" value="Enolase_C-like"/>
</dbReference>
<dbReference type="Proteomes" id="UP000383932">
    <property type="component" value="Unassembled WGS sequence"/>
</dbReference>
<keyword evidence="11" id="KW-1185">Reference proteome</keyword>
<dbReference type="InterPro" id="IPR046945">
    <property type="entry name" value="RHMD-like"/>
</dbReference>
<sequence>MPFPTITEVKTFVVPGEGEGGDYHSQKAGHWIIGQISNPMSRYEQYKASRVSWGINVLGRQITASDGSVGFATGMGGPPSCWLVEQHFKRFLLGVDPRDTSILSDQMLRASMYYGRKGLVVATISVVDLALWDLVGKIRKEPVYKMIGGRTRDHLSFYCTGPLPAEAKRLGFWGGKVPLTWGPADGAEGMRKNYEELKKHRESGPDFPIMVDCYMSLTVQYAIELATMCLPLNITWWEEVLHPDAEGYEKLKAALPQLKWTTGEHEYTRYGFKKLLDTKSIDILQPDIMWCGGLTELLRITALASAYDVDVVCHGSGPYSYHFAVSQSNTPFTEASQIIICNAPDGKSVKPVFGNLFLNEVMPVNGRIEIEKFDAPGFGLELNPAIRLIDGAKLLNPDPEKPLGQAGQLLIIMMLSSRYNFFPLQLSQVHIALFTNVRNAPELRSRLIKASTMEGQEGENEREALNFAFVDAAPITSLLHLQTAIQQATLASTDGSLRTKTVHSEILWALNNSNNITESIKRFGVSDSTKSLFAVRVCGPEFAAGAVSMSMKATIQGDAVPFETLSQITDWPLVCKYYKVSGDPAVAELTKGGKQEPKRFPEAAKSIINEIVVSSVAMKNVMA</sequence>
<dbReference type="OrthoDB" id="17395at2759"/>
<dbReference type="AlphaFoldDB" id="A0A5N5QQ18"/>
<keyword evidence="6" id="KW-0460">Magnesium</keyword>
<evidence type="ECO:0000256" key="1">
    <source>
        <dbReference type="ARBA" id="ARBA00001946"/>
    </source>
</evidence>
<dbReference type="GO" id="GO:0016836">
    <property type="term" value="F:hydro-lyase activity"/>
    <property type="evidence" value="ECO:0007669"/>
    <property type="project" value="TreeGrafter"/>
</dbReference>
<dbReference type="Pfam" id="PF13378">
    <property type="entry name" value="MR_MLE_C"/>
    <property type="match status" value="1"/>
</dbReference>
<evidence type="ECO:0000256" key="8">
    <source>
        <dbReference type="RuleBase" id="RU004398"/>
    </source>
</evidence>
<dbReference type="Gene3D" id="3.30.2380.10">
    <property type="entry name" value="CGI121/TPRKB"/>
    <property type="match status" value="1"/>
</dbReference>
<comment type="function">
    <text evidence="7">Component of the EKC/KEOPS complex that is required for the formation of a threonylcarbamoyl group on adenosine at position 37 (t(6)A37) in tRNAs that read codons beginning with adenine. The complex is probably involved in the transfer of the threonylcarbamoyl moiety of threonylcarbamoyl-AMP (TC-AMP) to the N6 group of A37. CGI121 acts as an allosteric effector that regulates the t(6)A activity of the complex. The EKC/KEOPS complex also promotes both telomere uncapping and telomere elongation. The complex is required for efficient recruitment of transcriptional coactivators. CGI121 is not required for tRNA modification.</text>
</comment>
<comment type="cofactor">
    <cofactor evidence="1">
        <name>Mg(2+)</name>
        <dbReference type="ChEBI" id="CHEBI:18420"/>
    </cofactor>
</comment>
<comment type="caution">
    <text evidence="10">The sequence shown here is derived from an EMBL/GenBank/DDBJ whole genome shotgun (WGS) entry which is preliminary data.</text>
</comment>
<dbReference type="SUPFAM" id="SSF143870">
    <property type="entry name" value="PF0523-like"/>
    <property type="match status" value="1"/>
</dbReference>
<evidence type="ECO:0000313" key="11">
    <source>
        <dbReference type="Proteomes" id="UP000383932"/>
    </source>
</evidence>
<dbReference type="PANTHER" id="PTHR13794:SF58">
    <property type="entry name" value="MITOCHONDRIAL ENOLASE SUPERFAMILY MEMBER 1"/>
    <property type="match status" value="1"/>
</dbReference>
<name>A0A5N5QQ18_9AGAM</name>
<dbReference type="GO" id="GO:0016052">
    <property type="term" value="P:carbohydrate catabolic process"/>
    <property type="evidence" value="ECO:0007669"/>
    <property type="project" value="TreeGrafter"/>
</dbReference>
<evidence type="ECO:0000256" key="2">
    <source>
        <dbReference type="ARBA" id="ARBA00005546"/>
    </source>
</evidence>
<dbReference type="EMBL" id="SSOP01000042">
    <property type="protein sequence ID" value="KAB5593246.1"/>
    <property type="molecule type" value="Genomic_DNA"/>
</dbReference>
<dbReference type="SUPFAM" id="SSF51604">
    <property type="entry name" value="Enolase C-terminal domain-like"/>
    <property type="match status" value="1"/>
</dbReference>
<evidence type="ECO:0000256" key="6">
    <source>
        <dbReference type="ARBA" id="ARBA00022842"/>
    </source>
</evidence>
<dbReference type="InterPro" id="IPR013342">
    <property type="entry name" value="Mandelate_racemase_C"/>
</dbReference>
<dbReference type="Pfam" id="PF02746">
    <property type="entry name" value="MR_MLE_N"/>
    <property type="match status" value="1"/>
</dbReference>
<accession>A0A5N5QQ18</accession>
<dbReference type="InterPro" id="IPR013926">
    <property type="entry name" value="CGI121/TPRKB"/>
</dbReference>
<evidence type="ECO:0000256" key="5">
    <source>
        <dbReference type="ARBA" id="ARBA00022723"/>
    </source>
</evidence>
<dbReference type="FunFam" id="3.20.20.120:FF:000005">
    <property type="entry name" value="Putative L-rhamnonate dehydratase"/>
    <property type="match status" value="1"/>
</dbReference>
<dbReference type="InterPro" id="IPR036504">
    <property type="entry name" value="CGI121/TPRKB_sf"/>
</dbReference>
<dbReference type="PANTHER" id="PTHR13794">
    <property type="entry name" value="ENOLASE SUPERFAMILY, MANDELATE RACEMASE"/>
    <property type="match status" value="1"/>
</dbReference>
<keyword evidence="5" id="KW-0479">Metal-binding</keyword>
<dbReference type="Gene3D" id="3.20.20.120">
    <property type="entry name" value="Enolase-like C-terminal domain"/>
    <property type="match status" value="1"/>
</dbReference>
<evidence type="ECO:0000256" key="7">
    <source>
        <dbReference type="ARBA" id="ARBA00025043"/>
    </source>
</evidence>
<dbReference type="SMART" id="SM00922">
    <property type="entry name" value="MR_MLE"/>
    <property type="match status" value="1"/>
</dbReference>
<dbReference type="InterPro" id="IPR036849">
    <property type="entry name" value="Enolase-like_C_sf"/>
</dbReference>
<dbReference type="SFLD" id="SFLDS00001">
    <property type="entry name" value="Enolase"/>
    <property type="match status" value="1"/>
</dbReference>
<dbReference type="InterPro" id="IPR029017">
    <property type="entry name" value="Enolase-like_N"/>
</dbReference>
<evidence type="ECO:0000259" key="9">
    <source>
        <dbReference type="SMART" id="SM00922"/>
    </source>
</evidence>
<reference evidence="10 11" key="1">
    <citation type="journal article" date="2019" name="Fungal Biol. Biotechnol.">
        <title>Draft genome sequence of fastidious pathogen Ceratobasidium theobromae, which causes vascular-streak dieback in Theobroma cacao.</title>
        <authorList>
            <person name="Ali S.S."/>
            <person name="Asman A."/>
            <person name="Shao J."/>
            <person name="Firmansyah A.P."/>
            <person name="Susilo A.W."/>
            <person name="Rosmana A."/>
            <person name="McMahon P."/>
            <person name="Junaid M."/>
            <person name="Guest D."/>
            <person name="Kheng T.Y."/>
            <person name="Meinhardt L.W."/>
            <person name="Bailey B.A."/>
        </authorList>
    </citation>
    <scope>NUCLEOTIDE SEQUENCE [LARGE SCALE GENOMIC DNA]</scope>
    <source>
        <strain evidence="10 11">CT2</strain>
    </source>
</reference>
<dbReference type="Pfam" id="PF08617">
    <property type="entry name" value="CGI-121"/>
    <property type="match status" value="1"/>
</dbReference>
<organism evidence="10 11">
    <name type="scientific">Ceratobasidium theobromae</name>
    <dbReference type="NCBI Taxonomy" id="1582974"/>
    <lineage>
        <taxon>Eukaryota</taxon>
        <taxon>Fungi</taxon>
        <taxon>Dikarya</taxon>
        <taxon>Basidiomycota</taxon>
        <taxon>Agaricomycotina</taxon>
        <taxon>Agaricomycetes</taxon>
        <taxon>Cantharellales</taxon>
        <taxon>Ceratobasidiaceae</taxon>
        <taxon>Ceratobasidium</taxon>
    </lineage>
</organism>
<comment type="similarity">
    <text evidence="2 8">Belongs to the CGI121/TPRKB family.</text>
</comment>
<evidence type="ECO:0000256" key="4">
    <source>
        <dbReference type="ARBA" id="ARBA00016009"/>
    </source>
</evidence>
<keyword evidence="8" id="KW-0539">Nucleus</keyword>
<dbReference type="NCBIfam" id="NF011968">
    <property type="entry name" value="PRK15440.1"/>
    <property type="match status" value="1"/>
</dbReference>
<dbReference type="Gene3D" id="3.30.390.10">
    <property type="entry name" value="Enolase-like, N-terminal domain"/>
    <property type="match status" value="1"/>
</dbReference>
<dbReference type="SUPFAM" id="SSF54826">
    <property type="entry name" value="Enolase N-terminal domain-like"/>
    <property type="match status" value="1"/>
</dbReference>
<dbReference type="GO" id="GO:0000287">
    <property type="term" value="F:magnesium ion binding"/>
    <property type="evidence" value="ECO:0007669"/>
    <property type="project" value="TreeGrafter"/>
</dbReference>
<gene>
    <name evidence="10" type="ORF">CTheo_3328</name>
</gene>